<keyword evidence="3" id="KW-1185">Reference proteome</keyword>
<evidence type="ECO:0000313" key="3">
    <source>
        <dbReference type="Proteomes" id="UP000005239"/>
    </source>
</evidence>
<accession>A0A8R1YW22</accession>
<protein>
    <submittedName>
        <fullName evidence="2">Uncharacterized protein</fullName>
    </submittedName>
</protein>
<sequence length="71" mass="7908">MVRTLESGNFGGKEQRTDGVDRTNGRRSDDDDKKRKRRSEKVEDSAPSICDHSAASRREVKNRGGSTIGGW</sequence>
<organism evidence="2 3">
    <name type="scientific">Pristionchus pacificus</name>
    <name type="common">Parasitic nematode worm</name>
    <dbReference type="NCBI Taxonomy" id="54126"/>
    <lineage>
        <taxon>Eukaryota</taxon>
        <taxon>Metazoa</taxon>
        <taxon>Ecdysozoa</taxon>
        <taxon>Nematoda</taxon>
        <taxon>Chromadorea</taxon>
        <taxon>Rhabditida</taxon>
        <taxon>Rhabditina</taxon>
        <taxon>Diplogasteromorpha</taxon>
        <taxon>Diplogasteroidea</taxon>
        <taxon>Neodiplogasteridae</taxon>
        <taxon>Pristionchus</taxon>
    </lineage>
</organism>
<reference evidence="2" key="2">
    <citation type="submission" date="2022-06" db="UniProtKB">
        <authorList>
            <consortium name="EnsemblMetazoa"/>
        </authorList>
    </citation>
    <scope>IDENTIFICATION</scope>
    <source>
        <strain evidence="2">PS312</strain>
    </source>
</reference>
<evidence type="ECO:0000256" key="1">
    <source>
        <dbReference type="SAM" id="MobiDB-lite"/>
    </source>
</evidence>
<evidence type="ECO:0000313" key="2">
    <source>
        <dbReference type="EnsemblMetazoa" id="PPA37821.1"/>
    </source>
</evidence>
<feature type="region of interest" description="Disordered" evidence="1">
    <location>
        <begin position="1"/>
        <end position="71"/>
    </location>
</feature>
<proteinExistence type="predicted"/>
<dbReference type="Proteomes" id="UP000005239">
    <property type="component" value="Unassembled WGS sequence"/>
</dbReference>
<gene>
    <name evidence="2" type="primary">WBGene00276190</name>
</gene>
<reference evidence="3" key="1">
    <citation type="journal article" date="2008" name="Nat. Genet.">
        <title>The Pristionchus pacificus genome provides a unique perspective on nematode lifestyle and parasitism.</title>
        <authorList>
            <person name="Dieterich C."/>
            <person name="Clifton S.W."/>
            <person name="Schuster L.N."/>
            <person name="Chinwalla A."/>
            <person name="Delehaunty K."/>
            <person name="Dinkelacker I."/>
            <person name="Fulton L."/>
            <person name="Fulton R."/>
            <person name="Godfrey J."/>
            <person name="Minx P."/>
            <person name="Mitreva M."/>
            <person name="Roeseler W."/>
            <person name="Tian H."/>
            <person name="Witte H."/>
            <person name="Yang S.P."/>
            <person name="Wilson R.K."/>
            <person name="Sommer R.J."/>
        </authorList>
    </citation>
    <scope>NUCLEOTIDE SEQUENCE [LARGE SCALE GENOMIC DNA]</scope>
    <source>
        <strain evidence="3">PS312</strain>
    </source>
</reference>
<accession>A0A2A6CQQ3</accession>
<feature type="compositionally biased region" description="Basic and acidic residues" evidence="1">
    <location>
        <begin position="13"/>
        <end position="33"/>
    </location>
</feature>
<name>A0A2A6CQQ3_PRIPA</name>
<dbReference type="EnsemblMetazoa" id="PPA37821.1">
    <property type="protein sequence ID" value="PPA37821.1"/>
    <property type="gene ID" value="WBGene00276190"/>
</dbReference>
<dbReference type="AlphaFoldDB" id="A0A2A6CQQ3"/>